<evidence type="ECO:0000313" key="1">
    <source>
        <dbReference type="EMBL" id="RAR06430.1"/>
    </source>
</evidence>
<gene>
    <name evidence="1" type="ORF">DDE83_006980</name>
</gene>
<evidence type="ECO:0000313" key="2">
    <source>
        <dbReference type="Proteomes" id="UP000249619"/>
    </source>
</evidence>
<dbReference type="STRING" id="183478.A0A364MYB5"/>
<keyword evidence="2" id="KW-1185">Reference proteome</keyword>
<comment type="caution">
    <text evidence="1">The sequence shown here is derived from an EMBL/GenBank/DDBJ whole genome shotgun (WGS) entry which is preliminary data.</text>
</comment>
<dbReference type="EMBL" id="QGDH01000116">
    <property type="protein sequence ID" value="RAR06430.1"/>
    <property type="molecule type" value="Genomic_DNA"/>
</dbReference>
<dbReference type="AlphaFoldDB" id="A0A364MYB5"/>
<proteinExistence type="predicted"/>
<sequence>MSTLSQPASHPSCLDDELTALMLQLEELGVYSNTGKGKHPVGRPPNIEIVYDQFQAELRDYKTFLDDQKLAQSIGAAVHTDGAIIEDVLSQNVQAHEDHRFALELSNNDPEIETPPPFCDALHADIQDWSSVPHGIAAASITEFSDDEIKAGPSMTYADRQADVLNKLSMQFQCYACTDRFPRASMVTTKCSHRCCRQSIPLTLVANHMTEDELETFQLSAVEYATNDKTYCSNPECATFLPPATIDADTKRVAYASAEPSSAMFVVCAGKSVYALQQILIALKNVLKRLWAET</sequence>
<protein>
    <submittedName>
        <fullName evidence="1">Ariadne RING finger</fullName>
    </submittedName>
</protein>
<dbReference type="Proteomes" id="UP000249619">
    <property type="component" value="Unassembled WGS sequence"/>
</dbReference>
<organism evidence="1 2">
    <name type="scientific">Stemphylium lycopersici</name>
    <name type="common">Tomato gray leaf spot disease fungus</name>
    <name type="synonym">Thyrospora lycopersici</name>
    <dbReference type="NCBI Taxonomy" id="183478"/>
    <lineage>
        <taxon>Eukaryota</taxon>
        <taxon>Fungi</taxon>
        <taxon>Dikarya</taxon>
        <taxon>Ascomycota</taxon>
        <taxon>Pezizomycotina</taxon>
        <taxon>Dothideomycetes</taxon>
        <taxon>Pleosporomycetidae</taxon>
        <taxon>Pleosporales</taxon>
        <taxon>Pleosporineae</taxon>
        <taxon>Pleosporaceae</taxon>
        <taxon>Stemphylium</taxon>
    </lineage>
</organism>
<reference evidence="2" key="1">
    <citation type="submission" date="2018-05" db="EMBL/GenBank/DDBJ databases">
        <title>Draft genome sequence of Stemphylium lycopersici strain CIDEFI 213.</title>
        <authorList>
            <person name="Medina R."/>
            <person name="Franco M.E.E."/>
            <person name="Lucentini C.G."/>
            <person name="Saparrat M.C.N."/>
            <person name="Balatti P.A."/>
        </authorList>
    </citation>
    <scope>NUCLEOTIDE SEQUENCE [LARGE SCALE GENOMIC DNA]</scope>
    <source>
        <strain evidence="2">CIDEFI 213</strain>
    </source>
</reference>
<accession>A0A364MYB5</accession>
<name>A0A364MYB5_STELY</name>